<evidence type="ECO:0000256" key="3">
    <source>
        <dbReference type="ARBA" id="ARBA00023180"/>
    </source>
</evidence>
<dbReference type="SUPFAM" id="SSF51445">
    <property type="entry name" value="(Trans)glycosidases"/>
    <property type="match status" value="1"/>
</dbReference>
<dbReference type="HOGENOM" id="CLU_004624_6_1_1"/>
<proteinExistence type="inferred from homology"/>
<dbReference type="RefSeq" id="XP_007398330.1">
    <property type="nucleotide sequence ID" value="XM_007398268.1"/>
</dbReference>
<evidence type="ECO:0000256" key="4">
    <source>
        <dbReference type="ARBA" id="ARBA00023295"/>
    </source>
</evidence>
<protein>
    <recommendedName>
        <fullName evidence="7">glucan 1,3-beta-glucosidase</fullName>
        <ecNumber evidence="7">3.2.1.58</ecNumber>
    </recommendedName>
</protein>
<reference evidence="10 11" key="1">
    <citation type="journal article" date="2012" name="BMC Genomics">
        <title>Comparative genomics of the white-rot fungi, Phanerochaete carnosa and P. chrysosporium, to elucidate the genetic basis of the distinct wood types they colonize.</title>
        <authorList>
            <person name="Suzuki H."/>
            <person name="MacDonald J."/>
            <person name="Syed K."/>
            <person name="Salamov A."/>
            <person name="Hori C."/>
            <person name="Aerts A."/>
            <person name="Henrissat B."/>
            <person name="Wiebenga A."/>
            <person name="vanKuyk P.A."/>
            <person name="Barry K."/>
            <person name="Lindquist E."/>
            <person name="LaButti K."/>
            <person name="Lapidus A."/>
            <person name="Lucas S."/>
            <person name="Coutinho P."/>
            <person name="Gong Y."/>
            <person name="Samejima M."/>
            <person name="Mahadevan R."/>
            <person name="Abou-Zaid M."/>
            <person name="de Vries R.P."/>
            <person name="Igarashi K."/>
            <person name="Yadav J.S."/>
            <person name="Grigoriev I.V."/>
            <person name="Master E.R."/>
        </authorList>
    </citation>
    <scope>NUCLEOTIDE SEQUENCE [LARGE SCALE GENOMIC DNA]</scope>
    <source>
        <strain evidence="10 11">HHB-10118-sp</strain>
    </source>
</reference>
<evidence type="ECO:0000256" key="6">
    <source>
        <dbReference type="ARBA" id="ARBA00036824"/>
    </source>
</evidence>
<dbReference type="EC" id="3.2.1.58" evidence="7"/>
<keyword evidence="3" id="KW-0325">Glycoprotein</keyword>
<dbReference type="OrthoDB" id="62120at2759"/>
<dbReference type="FunCoup" id="K5UUG1">
    <property type="interactions" value="28"/>
</dbReference>
<organism evidence="10 11">
    <name type="scientific">Phanerochaete carnosa (strain HHB-10118-sp)</name>
    <name type="common">White-rot fungus</name>
    <name type="synonym">Peniophora carnosa</name>
    <dbReference type="NCBI Taxonomy" id="650164"/>
    <lineage>
        <taxon>Eukaryota</taxon>
        <taxon>Fungi</taxon>
        <taxon>Dikarya</taxon>
        <taxon>Basidiomycota</taxon>
        <taxon>Agaricomycotina</taxon>
        <taxon>Agaricomycetes</taxon>
        <taxon>Polyporales</taxon>
        <taxon>Phanerochaetaceae</taxon>
        <taxon>Phanerochaete</taxon>
    </lineage>
</organism>
<evidence type="ECO:0000256" key="2">
    <source>
        <dbReference type="ARBA" id="ARBA00022801"/>
    </source>
</evidence>
<sequence>MSNHQYAEVPSGSRPVTTTDSDFDAYGTPTAGTPIVAPMPLGHDGMPAPVPSAFSLSSTTTPRDSTYNPYGEPMGTPNNNSAPLLQHSPADAMYGSGGKEATYLSAGRKRPFYKRPWFYLLLVVAVVVIALAVALPVTLIHKHDGSSASGGSSSGGGGSGGGGGGGGGGKGSTALATSGGNGSTITTDDGSTFVYNNPYGGFWVSDPSNPFNNSARPNSWTPPISGAWTWGQDHIFGVNLGGLFVLEPFIVPSLFQSYPSAVDEWTLSEAIVAAGQNLTQVLEDHYSTFIQEEDIAQIAGAGLNWIRLPIPFWAIEAWQDVGVDPGSTTPVAEPFLAKVCWQYILRVLAWCRKYGLRVNLDLHTIPGSQNGYNHSGRLGQVNFMAGIMGYANAQRALDYIRTITEFVSQPEYIDLIPVFSIVNEALVSTIGIDQITSFYLQAHDMIRGITGLGEGNGPFIVIHDGFLGINTWSDFLQGSDRIMIDTHPYFAFDGQPNNAPIDQPLQGSSVQGQFGGPWPMQACNAWAASMNQSRENFGVTIAGEFSNGINDCGLWVRGVNITPSYAGNCTEFSNADLWTDEIKNGFLNFQLASMDALRDWFFWTWKIGNDSTGSVQSPLWSYQLGLQGGWIPPDPRVALGTCQALGVDTPQFNGSFQPWQTGGPGAGTIVPSSTSQFGLFPPTSIAGVPAGQVNLIPTYTSSRGPLTLPPPTFTATVTVSTGDGWFDTADTAQYVTAVANCEYPDAWSAQNSPVPATACGAMSALGGAAPVTTTPVATPAVPPAATTAPQPTAPGAVLTSISSTAPAVSRTTSGAGAVTTSTSVPVVPPAATVRR</sequence>
<evidence type="ECO:0000256" key="5">
    <source>
        <dbReference type="ARBA" id="ARBA00023316"/>
    </source>
</evidence>
<keyword evidence="9" id="KW-0472">Membrane</keyword>
<dbReference type="InterPro" id="IPR050386">
    <property type="entry name" value="Glycosyl_hydrolase_5"/>
</dbReference>
<dbReference type="KEGG" id="pco:PHACADRAFT_260114"/>
<dbReference type="GeneID" id="18917630"/>
<feature type="region of interest" description="Disordered" evidence="8">
    <location>
        <begin position="54"/>
        <end position="92"/>
    </location>
</feature>
<evidence type="ECO:0000256" key="9">
    <source>
        <dbReference type="SAM" id="Phobius"/>
    </source>
</evidence>
<keyword evidence="2 10" id="KW-0378">Hydrolase</keyword>
<evidence type="ECO:0000256" key="8">
    <source>
        <dbReference type="SAM" id="MobiDB-lite"/>
    </source>
</evidence>
<name>K5UUG1_PHACS</name>
<dbReference type="GO" id="GO:0009986">
    <property type="term" value="C:cell surface"/>
    <property type="evidence" value="ECO:0007669"/>
    <property type="project" value="TreeGrafter"/>
</dbReference>
<dbReference type="Proteomes" id="UP000008370">
    <property type="component" value="Unassembled WGS sequence"/>
</dbReference>
<evidence type="ECO:0000313" key="11">
    <source>
        <dbReference type="Proteomes" id="UP000008370"/>
    </source>
</evidence>
<dbReference type="STRING" id="650164.K5UUG1"/>
<dbReference type="PANTHER" id="PTHR31297:SF34">
    <property type="entry name" value="GLUCAN 1,3-BETA-GLUCOSIDASE 2"/>
    <property type="match status" value="1"/>
</dbReference>
<dbReference type="GO" id="GO:0071555">
    <property type="term" value="P:cell wall organization"/>
    <property type="evidence" value="ECO:0007669"/>
    <property type="project" value="UniProtKB-KW"/>
</dbReference>
<dbReference type="Gene3D" id="3.20.20.80">
    <property type="entry name" value="Glycosidases"/>
    <property type="match status" value="1"/>
</dbReference>
<dbReference type="PANTHER" id="PTHR31297">
    <property type="entry name" value="GLUCAN ENDO-1,6-BETA-GLUCOSIDASE B"/>
    <property type="match status" value="1"/>
</dbReference>
<feature type="transmembrane region" description="Helical" evidence="9">
    <location>
        <begin position="117"/>
        <end position="139"/>
    </location>
</feature>
<dbReference type="InParanoid" id="K5UUG1"/>
<feature type="compositionally biased region" description="Polar residues" evidence="8">
    <location>
        <begin position="54"/>
        <end position="68"/>
    </location>
</feature>
<keyword evidence="4" id="KW-0326">Glycosidase</keyword>
<feature type="compositionally biased region" description="Gly residues" evidence="8">
    <location>
        <begin position="152"/>
        <end position="171"/>
    </location>
</feature>
<comment type="similarity">
    <text evidence="1">Belongs to the glycosyl hydrolase 5 (cellulase A) family.</text>
</comment>
<dbReference type="EMBL" id="JH930474">
    <property type="protein sequence ID" value="EKM53646.1"/>
    <property type="molecule type" value="Genomic_DNA"/>
</dbReference>
<dbReference type="AlphaFoldDB" id="K5UUG1"/>
<evidence type="ECO:0000313" key="10">
    <source>
        <dbReference type="EMBL" id="EKM53646.1"/>
    </source>
</evidence>
<keyword evidence="5" id="KW-0961">Cell wall biogenesis/degradation</keyword>
<evidence type="ECO:0000256" key="1">
    <source>
        <dbReference type="ARBA" id="ARBA00005641"/>
    </source>
</evidence>
<dbReference type="InterPro" id="IPR017853">
    <property type="entry name" value="GH"/>
</dbReference>
<dbReference type="GO" id="GO:0009251">
    <property type="term" value="P:glucan catabolic process"/>
    <property type="evidence" value="ECO:0007669"/>
    <property type="project" value="TreeGrafter"/>
</dbReference>
<accession>K5UUG1</accession>
<dbReference type="GO" id="GO:0005576">
    <property type="term" value="C:extracellular region"/>
    <property type="evidence" value="ECO:0007669"/>
    <property type="project" value="TreeGrafter"/>
</dbReference>
<keyword evidence="9" id="KW-0812">Transmembrane</keyword>
<comment type="catalytic activity">
    <reaction evidence="6">
        <text>Successive hydrolysis of beta-D-glucose units from the non-reducing ends of (1-&gt;3)-beta-D-glucans, releasing alpha-glucose.</text>
        <dbReference type="EC" id="3.2.1.58"/>
    </reaction>
</comment>
<keyword evidence="11" id="KW-1185">Reference proteome</keyword>
<feature type="region of interest" description="Disordered" evidence="8">
    <location>
        <begin position="1"/>
        <end position="29"/>
    </location>
</feature>
<dbReference type="GO" id="GO:0004338">
    <property type="term" value="F:glucan exo-1,3-beta-glucosidase activity"/>
    <property type="evidence" value="ECO:0007669"/>
    <property type="project" value="UniProtKB-EC"/>
</dbReference>
<feature type="region of interest" description="Disordered" evidence="8">
    <location>
        <begin position="144"/>
        <end position="183"/>
    </location>
</feature>
<gene>
    <name evidence="10" type="ORF">PHACADRAFT_260114</name>
</gene>
<keyword evidence="9" id="KW-1133">Transmembrane helix</keyword>
<evidence type="ECO:0000256" key="7">
    <source>
        <dbReference type="ARBA" id="ARBA00038929"/>
    </source>
</evidence>